<dbReference type="InterPro" id="IPR051468">
    <property type="entry name" value="Fungal_SecMetab_SDRs"/>
</dbReference>
<proteinExistence type="inferred from homology"/>
<comment type="similarity">
    <text evidence="1">Belongs to the short-chain dehydrogenases/reductases (SDR) family.</text>
</comment>
<dbReference type="PANTHER" id="PTHR43544">
    <property type="entry name" value="SHORT-CHAIN DEHYDROGENASE/REDUCTASE"/>
    <property type="match status" value="1"/>
</dbReference>
<dbReference type="PRINTS" id="PR00080">
    <property type="entry name" value="SDRFAMILY"/>
</dbReference>
<reference evidence="2 3" key="1">
    <citation type="submission" date="2022-04" db="EMBL/GenBank/DDBJ databases">
        <title>Chromosome-level reference genomes for two strains of Caenorhabditis briggsae: an improved platform for comparative genomics.</title>
        <authorList>
            <person name="Stevens L."/>
            <person name="Andersen E."/>
        </authorList>
    </citation>
    <scope>NUCLEOTIDE SEQUENCE [LARGE SCALE GENOMIC DNA]</scope>
    <source>
        <strain evidence="2">VX34</strain>
        <tissue evidence="2">Whole-organism</tissue>
    </source>
</reference>
<dbReference type="CDD" id="cd05325">
    <property type="entry name" value="carb_red_sniffer_like_SDR_c"/>
    <property type="match status" value="1"/>
</dbReference>
<organism evidence="2 3">
    <name type="scientific">Caenorhabditis briggsae</name>
    <dbReference type="NCBI Taxonomy" id="6238"/>
    <lineage>
        <taxon>Eukaryota</taxon>
        <taxon>Metazoa</taxon>
        <taxon>Ecdysozoa</taxon>
        <taxon>Nematoda</taxon>
        <taxon>Chromadorea</taxon>
        <taxon>Rhabditida</taxon>
        <taxon>Rhabditina</taxon>
        <taxon>Rhabditomorpha</taxon>
        <taxon>Rhabditoidea</taxon>
        <taxon>Rhabditidae</taxon>
        <taxon>Peloderinae</taxon>
        <taxon>Caenorhabditis</taxon>
    </lineage>
</organism>
<dbReference type="Proteomes" id="UP000829354">
    <property type="component" value="Chromosome I"/>
</dbReference>
<dbReference type="InterPro" id="IPR036291">
    <property type="entry name" value="NAD(P)-bd_dom_sf"/>
</dbReference>
<evidence type="ECO:0000256" key="1">
    <source>
        <dbReference type="RuleBase" id="RU000363"/>
    </source>
</evidence>
<dbReference type="InterPro" id="IPR002347">
    <property type="entry name" value="SDR_fam"/>
</dbReference>
<dbReference type="AlphaFoldDB" id="A0AAE9E8J3"/>
<accession>A0AAE9E8J3</accession>
<dbReference type="Pfam" id="PF00106">
    <property type="entry name" value="adh_short"/>
    <property type="match status" value="1"/>
</dbReference>
<name>A0AAE9E8J3_CAEBR</name>
<dbReference type="PRINTS" id="PR00081">
    <property type="entry name" value="GDHRDH"/>
</dbReference>
<protein>
    <submittedName>
        <fullName evidence="2">Uncharacterized protein</fullName>
    </submittedName>
</protein>
<dbReference type="PANTHER" id="PTHR43544:SF35">
    <property type="entry name" value="C-FACTOR-RELATED"/>
    <property type="match status" value="1"/>
</dbReference>
<keyword evidence="3" id="KW-1185">Reference proteome</keyword>
<evidence type="ECO:0000313" key="3">
    <source>
        <dbReference type="Proteomes" id="UP000829354"/>
    </source>
</evidence>
<dbReference type="EMBL" id="CP092620">
    <property type="protein sequence ID" value="UMM14647.1"/>
    <property type="molecule type" value="Genomic_DNA"/>
</dbReference>
<sequence length="253" mass="27520">MTSSSPKSVVVTGANRGIGLTIVQELIKDKNIELIIATARDVAKAWDLKSINDARLHILPLEVTCDKSIDQFVAKTTELLGSNGLNLLVNNAGVMIPYQTKGEPNRAALAEQFDVNTISMVILTQKLLPLLRESALKSSGDQLSISRCAVINISSGLASISQNNRGSEMLPILAYSMSKTAVNQFTKAFSIDTKDDHILSVAFAPGWIKTDMGTQNAQFTLEETIPTLVSSFYKLNNSHNGAFFQRDLTVTPY</sequence>
<evidence type="ECO:0000313" key="2">
    <source>
        <dbReference type="EMBL" id="UMM14647.1"/>
    </source>
</evidence>
<dbReference type="Gene3D" id="3.40.50.720">
    <property type="entry name" value="NAD(P)-binding Rossmann-like Domain"/>
    <property type="match status" value="1"/>
</dbReference>
<dbReference type="SUPFAM" id="SSF51735">
    <property type="entry name" value="NAD(P)-binding Rossmann-fold domains"/>
    <property type="match status" value="1"/>
</dbReference>
<gene>
    <name evidence="2" type="ORF">L5515_002359</name>
</gene>